<dbReference type="InterPro" id="IPR038765">
    <property type="entry name" value="Papain-like_cys_pep_sf"/>
</dbReference>
<dbReference type="PANTHER" id="PTHR33490:SF12">
    <property type="entry name" value="BLL5557 PROTEIN"/>
    <property type="match status" value="1"/>
</dbReference>
<proteinExistence type="predicted"/>
<dbReference type="InterPro" id="IPR002931">
    <property type="entry name" value="Transglutaminase-like"/>
</dbReference>
<feature type="domain" description="Transglutaminase-like" evidence="1">
    <location>
        <begin position="159"/>
        <end position="219"/>
    </location>
</feature>
<sequence>MRLNVGCQLLFEAIAPSPLILMLRPLSGLGQQVVCEEYRFEPNVPVVEYIDSYGNLCQRLLVPEGKFQVDTSATVETADEIDVQPSAAFVLVQELPDYTLQFLLPSRYCQSDLLGGLANEITAGIESAYEQVEAIRNWIYTHIEYRYETSNASTSAMETVETRVGVCRDFVHLGIALCRSLTIPARMVVGYLYELKPMDLHAWFEAFVGDRWYTFDATQPKPRGNRVAIAYGRDAADVALATQFGLLTLTSMGVWVRASESASDRNR</sequence>
<dbReference type="RefSeq" id="WP_330483534.1">
    <property type="nucleotide sequence ID" value="NZ_JAZBJZ010000032.1"/>
</dbReference>
<dbReference type="SMART" id="SM00460">
    <property type="entry name" value="TGc"/>
    <property type="match status" value="1"/>
</dbReference>
<dbReference type="EMBL" id="JAZBJZ010000032">
    <property type="protein sequence ID" value="MEE3717107.1"/>
    <property type="molecule type" value="Genomic_DNA"/>
</dbReference>
<accession>A0AAW9PVX7</accession>
<dbReference type="SUPFAM" id="SSF54001">
    <property type="entry name" value="Cysteine proteinases"/>
    <property type="match status" value="1"/>
</dbReference>
<comment type="caution">
    <text evidence="2">The sequence shown here is derived from an EMBL/GenBank/DDBJ whole genome shotgun (WGS) entry which is preliminary data.</text>
</comment>
<dbReference type="AlphaFoldDB" id="A0AAW9PVX7"/>
<evidence type="ECO:0000313" key="2">
    <source>
        <dbReference type="EMBL" id="MEE3717107.1"/>
    </source>
</evidence>
<dbReference type="Gene3D" id="2.60.40.2250">
    <property type="match status" value="1"/>
</dbReference>
<gene>
    <name evidence="2" type="ORF">V2H45_10150</name>
</gene>
<dbReference type="Proteomes" id="UP001333818">
    <property type="component" value="Unassembled WGS sequence"/>
</dbReference>
<protein>
    <submittedName>
        <fullName evidence="2">Transglutaminase family protein</fullName>
    </submittedName>
</protein>
<dbReference type="Gene3D" id="3.10.620.30">
    <property type="match status" value="1"/>
</dbReference>
<reference evidence="2" key="1">
    <citation type="submission" date="2024-01" db="EMBL/GenBank/DDBJ databases">
        <title>Bank of Algae and Cyanobacteria of the Azores (BACA) strain genomes.</title>
        <authorList>
            <person name="Luz R."/>
            <person name="Cordeiro R."/>
            <person name="Fonseca A."/>
            <person name="Goncalves V."/>
        </authorList>
    </citation>
    <scope>NUCLEOTIDE SEQUENCE</scope>
    <source>
        <strain evidence="2">BACA0141</strain>
    </source>
</reference>
<keyword evidence="3" id="KW-1185">Reference proteome</keyword>
<evidence type="ECO:0000259" key="1">
    <source>
        <dbReference type="SMART" id="SM00460"/>
    </source>
</evidence>
<name>A0AAW9PVX7_9CYAN</name>
<organism evidence="2 3">
    <name type="scientific">Tumidithrix elongata BACA0141</name>
    <dbReference type="NCBI Taxonomy" id="2716417"/>
    <lineage>
        <taxon>Bacteria</taxon>
        <taxon>Bacillati</taxon>
        <taxon>Cyanobacteriota</taxon>
        <taxon>Cyanophyceae</taxon>
        <taxon>Pseudanabaenales</taxon>
        <taxon>Pseudanabaenaceae</taxon>
        <taxon>Tumidithrix</taxon>
        <taxon>Tumidithrix elongata</taxon>
    </lineage>
</organism>
<dbReference type="Pfam" id="PF01841">
    <property type="entry name" value="Transglut_core"/>
    <property type="match status" value="1"/>
</dbReference>
<dbReference type="PANTHER" id="PTHR33490">
    <property type="entry name" value="BLR5614 PROTEIN-RELATED"/>
    <property type="match status" value="1"/>
</dbReference>
<evidence type="ECO:0000313" key="3">
    <source>
        <dbReference type="Proteomes" id="UP001333818"/>
    </source>
</evidence>